<feature type="region of interest" description="Disordered" evidence="1">
    <location>
        <begin position="122"/>
        <end position="142"/>
    </location>
</feature>
<gene>
    <name evidence="2" type="ORF">BD310DRAFT_976975</name>
</gene>
<reference evidence="2 3" key="1">
    <citation type="submission" date="2019-01" db="EMBL/GenBank/DDBJ databases">
        <title>Draft genome sequences of three monokaryotic isolates of the white-rot basidiomycete fungus Dichomitus squalens.</title>
        <authorList>
            <consortium name="DOE Joint Genome Institute"/>
            <person name="Lopez S.C."/>
            <person name="Andreopoulos B."/>
            <person name="Pangilinan J."/>
            <person name="Lipzen A."/>
            <person name="Riley R."/>
            <person name="Ahrendt S."/>
            <person name="Ng V."/>
            <person name="Barry K."/>
            <person name="Daum C."/>
            <person name="Grigoriev I.V."/>
            <person name="Hilden K.S."/>
            <person name="Makela M.R."/>
            <person name="de Vries R.P."/>
        </authorList>
    </citation>
    <scope>NUCLEOTIDE SEQUENCE [LARGE SCALE GENOMIC DNA]</scope>
    <source>
        <strain evidence="2 3">CBS 464.89</strain>
    </source>
</reference>
<accession>A0A4Q9PWP5</accession>
<dbReference type="Proteomes" id="UP000292082">
    <property type="component" value="Unassembled WGS sequence"/>
</dbReference>
<name>A0A4Q9PWP5_9APHY</name>
<dbReference type="EMBL" id="ML145119">
    <property type="protein sequence ID" value="TBU58906.1"/>
    <property type="molecule type" value="Genomic_DNA"/>
</dbReference>
<evidence type="ECO:0000313" key="2">
    <source>
        <dbReference type="EMBL" id="TBU58906.1"/>
    </source>
</evidence>
<dbReference type="AlphaFoldDB" id="A0A4Q9PWP5"/>
<sequence>MELDPAWGLEESPYITRKLPSVVKSVGEVSLDQYRVQSIKDLAGRAVQADDVEEFFNLHLPCPGFRKQKRGAKAFKCPKNNPFAALEDADKMSEVKVVRLLNQAIVQHKLIPGLVLSRCENRPDLKKKSRKKSKKDDESKPKVDILRQKINAAFFREFCAPKDKRPHWVDQLYSKTTKYSKYIKTNGLGQDRWSWPSRVGGLGQDHWS</sequence>
<proteinExistence type="predicted"/>
<organism evidence="2 3">
    <name type="scientific">Dichomitus squalens</name>
    <dbReference type="NCBI Taxonomy" id="114155"/>
    <lineage>
        <taxon>Eukaryota</taxon>
        <taxon>Fungi</taxon>
        <taxon>Dikarya</taxon>
        <taxon>Basidiomycota</taxon>
        <taxon>Agaricomycotina</taxon>
        <taxon>Agaricomycetes</taxon>
        <taxon>Polyporales</taxon>
        <taxon>Polyporaceae</taxon>
        <taxon>Dichomitus</taxon>
    </lineage>
</organism>
<keyword evidence="3" id="KW-1185">Reference proteome</keyword>
<evidence type="ECO:0000256" key="1">
    <source>
        <dbReference type="SAM" id="MobiDB-lite"/>
    </source>
</evidence>
<protein>
    <submittedName>
        <fullName evidence="2">Uncharacterized protein</fullName>
    </submittedName>
</protein>
<evidence type="ECO:0000313" key="3">
    <source>
        <dbReference type="Proteomes" id="UP000292082"/>
    </source>
</evidence>